<dbReference type="PANTHER" id="PTHR17583:SF0">
    <property type="entry name" value="PHOSPHOINOSITIDE 3-KINASE REGULATORY SUBUNIT 4"/>
    <property type="match status" value="1"/>
</dbReference>
<evidence type="ECO:0000256" key="1">
    <source>
        <dbReference type="ARBA" id="ARBA00022741"/>
    </source>
</evidence>
<dbReference type="Pfam" id="PF00400">
    <property type="entry name" value="WD40"/>
    <property type="match status" value="2"/>
</dbReference>
<keyword evidence="4" id="KW-1185">Reference proteome</keyword>
<gene>
    <name evidence="3" type="ORF">RJ640_015182</name>
</gene>
<name>A0AA88RP34_9ASTE</name>
<dbReference type="Proteomes" id="UP001187471">
    <property type="component" value="Unassembled WGS sequence"/>
</dbReference>
<dbReference type="InterPro" id="IPR015943">
    <property type="entry name" value="WD40/YVTN_repeat-like_dom_sf"/>
</dbReference>
<dbReference type="PROSITE" id="PS50294">
    <property type="entry name" value="WD_REPEATS_REGION"/>
    <property type="match status" value="1"/>
</dbReference>
<organism evidence="3 4">
    <name type="scientific">Escallonia rubra</name>
    <dbReference type="NCBI Taxonomy" id="112253"/>
    <lineage>
        <taxon>Eukaryota</taxon>
        <taxon>Viridiplantae</taxon>
        <taxon>Streptophyta</taxon>
        <taxon>Embryophyta</taxon>
        <taxon>Tracheophyta</taxon>
        <taxon>Spermatophyta</taxon>
        <taxon>Magnoliopsida</taxon>
        <taxon>eudicotyledons</taxon>
        <taxon>Gunneridae</taxon>
        <taxon>Pentapetalae</taxon>
        <taxon>asterids</taxon>
        <taxon>campanulids</taxon>
        <taxon>Escalloniales</taxon>
        <taxon>Escalloniaceae</taxon>
        <taxon>Escallonia</taxon>
    </lineage>
</organism>
<protein>
    <submittedName>
        <fullName evidence="3">Uncharacterized protein</fullName>
    </submittedName>
</protein>
<sequence>MAFRSQKCDRKYLGEKLLDGRNIRVQYAYGGRSPGPQVTTHQVLAVYRHYLDVLLTARMKGNFITAEDTSSEVTGLPSFTRMQAIPDSGWRPRGVLVAYLQEHGSAVNDIAISTDHSFFVSASEDCTVKVWDSRKLEKDISCRPLWKLRYVTSLVTGPCGNWFVTGSSRGVLTLWDIRFCIPVNPWQFSPASPVEEMCPFVAPRSTSLSATARPLVYVAAGCNEVSLWNAENGSCHQV</sequence>
<dbReference type="AlphaFoldDB" id="A0AA88RP34"/>
<evidence type="ECO:0000256" key="2">
    <source>
        <dbReference type="PROSITE-ProRule" id="PRU00221"/>
    </source>
</evidence>
<dbReference type="GO" id="GO:0034271">
    <property type="term" value="C:phosphatidylinositol 3-kinase complex, class III, type I"/>
    <property type="evidence" value="ECO:0007669"/>
    <property type="project" value="TreeGrafter"/>
</dbReference>
<dbReference type="SUPFAM" id="SSF50978">
    <property type="entry name" value="WD40 repeat-like"/>
    <property type="match status" value="1"/>
</dbReference>
<comment type="caution">
    <text evidence="3">The sequence shown here is derived from an EMBL/GenBank/DDBJ whole genome shotgun (WGS) entry which is preliminary data.</text>
</comment>
<dbReference type="GO" id="GO:0045324">
    <property type="term" value="P:late endosome to vacuole transport"/>
    <property type="evidence" value="ECO:0007669"/>
    <property type="project" value="InterPro"/>
</dbReference>
<dbReference type="GO" id="GO:0006623">
    <property type="term" value="P:protein targeting to vacuole"/>
    <property type="evidence" value="ECO:0007669"/>
    <property type="project" value="TreeGrafter"/>
</dbReference>
<dbReference type="GO" id="GO:0016236">
    <property type="term" value="P:macroautophagy"/>
    <property type="evidence" value="ECO:0007669"/>
    <property type="project" value="InterPro"/>
</dbReference>
<dbReference type="InterPro" id="IPR036322">
    <property type="entry name" value="WD40_repeat_dom_sf"/>
</dbReference>
<dbReference type="EMBL" id="JAVXUO010000310">
    <property type="protein sequence ID" value="KAK2993498.1"/>
    <property type="molecule type" value="Genomic_DNA"/>
</dbReference>
<dbReference type="PROSITE" id="PS50082">
    <property type="entry name" value="WD_REPEATS_2"/>
    <property type="match status" value="1"/>
</dbReference>
<dbReference type="InterPro" id="IPR001680">
    <property type="entry name" value="WD40_rpt"/>
</dbReference>
<dbReference type="PANTHER" id="PTHR17583">
    <property type="entry name" value="PHOSPHOINOSITIDE 3-KINASE REGULATORY SUBUNIT 4"/>
    <property type="match status" value="1"/>
</dbReference>
<feature type="repeat" description="WD" evidence="2">
    <location>
        <begin position="100"/>
        <end position="132"/>
    </location>
</feature>
<dbReference type="GO" id="GO:0071561">
    <property type="term" value="C:nucleus-vacuole junction"/>
    <property type="evidence" value="ECO:0007669"/>
    <property type="project" value="TreeGrafter"/>
</dbReference>
<dbReference type="SMART" id="SM00320">
    <property type="entry name" value="WD40"/>
    <property type="match status" value="2"/>
</dbReference>
<dbReference type="GO" id="GO:0004674">
    <property type="term" value="F:protein serine/threonine kinase activity"/>
    <property type="evidence" value="ECO:0007669"/>
    <property type="project" value="InterPro"/>
</dbReference>
<keyword evidence="2" id="KW-0853">WD repeat</keyword>
<proteinExistence type="predicted"/>
<dbReference type="GO" id="GO:0034272">
    <property type="term" value="C:phosphatidylinositol 3-kinase complex, class III, type II"/>
    <property type="evidence" value="ECO:0007669"/>
    <property type="project" value="TreeGrafter"/>
</dbReference>
<evidence type="ECO:0000313" key="4">
    <source>
        <dbReference type="Proteomes" id="UP001187471"/>
    </source>
</evidence>
<accession>A0AA88RP34</accession>
<dbReference type="Gene3D" id="2.130.10.10">
    <property type="entry name" value="YVTN repeat-like/Quinoprotein amine dehydrogenase"/>
    <property type="match status" value="1"/>
</dbReference>
<dbReference type="GO" id="GO:0005770">
    <property type="term" value="C:late endosome"/>
    <property type="evidence" value="ECO:0007669"/>
    <property type="project" value="TreeGrafter"/>
</dbReference>
<evidence type="ECO:0000313" key="3">
    <source>
        <dbReference type="EMBL" id="KAK2993498.1"/>
    </source>
</evidence>
<keyword evidence="1" id="KW-0547">Nucleotide-binding</keyword>
<dbReference type="InterPro" id="IPR045162">
    <property type="entry name" value="Vps15-like"/>
</dbReference>
<dbReference type="GO" id="GO:0000166">
    <property type="term" value="F:nucleotide binding"/>
    <property type="evidence" value="ECO:0007669"/>
    <property type="project" value="UniProtKB-KW"/>
</dbReference>
<reference evidence="3" key="1">
    <citation type="submission" date="2022-12" db="EMBL/GenBank/DDBJ databases">
        <title>Draft genome assemblies for two species of Escallonia (Escalloniales).</title>
        <authorList>
            <person name="Chanderbali A."/>
            <person name="Dervinis C."/>
            <person name="Anghel I."/>
            <person name="Soltis D."/>
            <person name="Soltis P."/>
            <person name="Zapata F."/>
        </authorList>
    </citation>
    <scope>NUCLEOTIDE SEQUENCE</scope>
    <source>
        <strain evidence="3">UCBG92.1500</strain>
        <tissue evidence="3">Leaf</tissue>
    </source>
</reference>